<accession>A0A0W0WVZ0</accession>
<organism evidence="1 2">
    <name type="scientific">Legionella nautarum</name>
    <dbReference type="NCBI Taxonomy" id="45070"/>
    <lineage>
        <taxon>Bacteria</taxon>
        <taxon>Pseudomonadati</taxon>
        <taxon>Pseudomonadota</taxon>
        <taxon>Gammaproteobacteria</taxon>
        <taxon>Legionellales</taxon>
        <taxon>Legionellaceae</taxon>
        <taxon>Legionella</taxon>
    </lineage>
</organism>
<dbReference type="EMBL" id="LNYO01000013">
    <property type="protein sequence ID" value="KTD36479.1"/>
    <property type="molecule type" value="Genomic_DNA"/>
</dbReference>
<dbReference type="RefSeq" id="WP_058504468.1">
    <property type="nucleotide sequence ID" value="NZ_CAAAIF010000011.1"/>
</dbReference>
<dbReference type="PATRIC" id="fig|45070.6.peg.1533"/>
<keyword evidence="2" id="KW-1185">Reference proteome</keyword>
<comment type="caution">
    <text evidence="1">The sequence shown here is derived from an EMBL/GenBank/DDBJ whole genome shotgun (WGS) entry which is preliminary data.</text>
</comment>
<gene>
    <name evidence="1" type="ORF">Lnau_1463</name>
</gene>
<dbReference type="Proteomes" id="UP000054725">
    <property type="component" value="Unassembled WGS sequence"/>
</dbReference>
<dbReference type="STRING" id="45070.Lnau_1463"/>
<reference evidence="1 2" key="1">
    <citation type="submission" date="2015-11" db="EMBL/GenBank/DDBJ databases">
        <title>Genomic analysis of 38 Legionella species identifies large and diverse effector repertoires.</title>
        <authorList>
            <person name="Burstein D."/>
            <person name="Amaro F."/>
            <person name="Zusman T."/>
            <person name="Lifshitz Z."/>
            <person name="Cohen O."/>
            <person name="Gilbert J.A."/>
            <person name="Pupko T."/>
            <person name="Shuman H.A."/>
            <person name="Segal G."/>
        </authorList>
    </citation>
    <scope>NUCLEOTIDE SEQUENCE [LARGE SCALE GENOMIC DNA]</scope>
    <source>
        <strain evidence="1 2">ATCC 49506</strain>
    </source>
</reference>
<evidence type="ECO:0000313" key="2">
    <source>
        <dbReference type="Proteomes" id="UP000054725"/>
    </source>
</evidence>
<sequence>MNKAYRKRTAISVAFSSGLNCLHSDLIAINQEQLNPIFDDSHRGLKKLLRPIARLVYQNLKQILGPLLFRIRSYFTAELSQKSKNLESMTITLQESLELMQRELHQLSTLIYRQDKQIKGKNEPRSLNCTIETEIESFRAILSNNPNVSLIIEFDQSKLKRINHSTKQWLKAFEDLNLCYKVINEETKALEDCSIEQLENMELANLFFARKNSTAWEKLAV</sequence>
<name>A0A0W0WVZ0_9GAMM</name>
<dbReference type="OrthoDB" id="9922326at2"/>
<proteinExistence type="predicted"/>
<dbReference type="AlphaFoldDB" id="A0A0W0WVZ0"/>
<evidence type="ECO:0000313" key="1">
    <source>
        <dbReference type="EMBL" id="KTD36479.1"/>
    </source>
</evidence>
<protein>
    <submittedName>
        <fullName evidence="1">Uncharacterized protein</fullName>
    </submittedName>
</protein>